<evidence type="ECO:0000313" key="3">
    <source>
        <dbReference type="Proteomes" id="UP000641386"/>
    </source>
</evidence>
<dbReference type="Gene3D" id="2.60.120.380">
    <property type="match status" value="1"/>
</dbReference>
<evidence type="ECO:0000313" key="2">
    <source>
        <dbReference type="EMBL" id="GHF18361.1"/>
    </source>
</evidence>
<organism evidence="2 3">
    <name type="scientific">Streptomyces spiralis</name>
    <dbReference type="NCBI Taxonomy" id="66376"/>
    <lineage>
        <taxon>Bacteria</taxon>
        <taxon>Bacillati</taxon>
        <taxon>Actinomycetota</taxon>
        <taxon>Actinomycetes</taxon>
        <taxon>Kitasatosporales</taxon>
        <taxon>Streptomycetaceae</taxon>
        <taxon>Streptomyces</taxon>
    </lineage>
</organism>
<dbReference type="RefSeq" id="WP_189908213.1">
    <property type="nucleotide sequence ID" value="NZ_BNBC01000083.1"/>
</dbReference>
<evidence type="ECO:0008006" key="4">
    <source>
        <dbReference type="Google" id="ProtNLM"/>
    </source>
</evidence>
<dbReference type="AlphaFoldDB" id="A0A919APB4"/>
<dbReference type="CDD" id="cd15482">
    <property type="entry name" value="Sialidase_non-viral"/>
    <property type="match status" value="1"/>
</dbReference>
<sequence>MALLSALRLHHHPRSRGRLAVGLLALVAGTLPSATADAATPPSGSVSDTAPTTTWSAGPFAVPNVSGTAGTVSCGNAQPCDDYALKVSVPAGYDAGHSLRIDVRWPDSAADFDLYVLDAAGREVAASASSSDPETVLLPAVSASYTVRVVPYAPLGDSFTGTASLVTAPADPPPSTATPPTYASSWAPDGIADAHNAGEPSIGVDRASGAAMFQAYTSTLKVTYDSAGVATWQDKSASAANGCPQGSTTSLDPILFTDPVTHRTFESQLAGKTALTCYTDDDGETWTPTGGSGINSGVDHQTIGGGPFATGGPGAVTSYPNAVYYCSQDIADASCAVSRDGGLTYGPAVPMYSLLDCGGLHGHVKVAPDGTVYVPNKGCGGHQAVAVSEDNGLTWTVRKNPSSTPGDSDPSVGIGAGGTVYMGYQNSDGTPRIAVSHDKGKTWLYDQNVGAALGIKNIVFPAVTAGDDNRAAFVFLGTTTGGDYQDAANFTGVWHLYVATTYDGGQSWVTVDATPTDPVQKGSICTGGTTCGNDRNLLDFIDVTSDAQGRVLAAYADGCTGTCATGGAQNYDALASIARQTSGNTLYGAYDAVVRGRHNKPEGATG</sequence>
<evidence type="ECO:0000256" key="1">
    <source>
        <dbReference type="SAM" id="SignalP"/>
    </source>
</evidence>
<comment type="caution">
    <text evidence="2">The sequence shown here is derived from an EMBL/GenBank/DDBJ whole genome shotgun (WGS) entry which is preliminary data.</text>
</comment>
<dbReference type="Proteomes" id="UP000641386">
    <property type="component" value="Unassembled WGS sequence"/>
</dbReference>
<dbReference type="InterPro" id="IPR036278">
    <property type="entry name" value="Sialidase_sf"/>
</dbReference>
<reference evidence="2" key="2">
    <citation type="submission" date="2020-09" db="EMBL/GenBank/DDBJ databases">
        <authorList>
            <person name="Sun Q."/>
            <person name="Ohkuma M."/>
        </authorList>
    </citation>
    <scope>NUCLEOTIDE SEQUENCE</scope>
    <source>
        <strain evidence="2">JCM 3302</strain>
    </source>
</reference>
<protein>
    <recommendedName>
        <fullName evidence="4">Exo-alpha-sialidase</fullName>
    </recommendedName>
</protein>
<dbReference type="Gene3D" id="2.120.10.10">
    <property type="match status" value="1"/>
</dbReference>
<dbReference type="EMBL" id="BNBC01000083">
    <property type="protein sequence ID" value="GHF18361.1"/>
    <property type="molecule type" value="Genomic_DNA"/>
</dbReference>
<gene>
    <name evidence="2" type="ORF">GCM10014715_86650</name>
</gene>
<name>A0A919APB4_9ACTN</name>
<proteinExistence type="predicted"/>
<keyword evidence="1" id="KW-0732">Signal</keyword>
<dbReference type="SUPFAM" id="SSF50939">
    <property type="entry name" value="Sialidases"/>
    <property type="match status" value="1"/>
</dbReference>
<accession>A0A919APB4</accession>
<feature type="signal peptide" evidence="1">
    <location>
        <begin position="1"/>
        <end position="38"/>
    </location>
</feature>
<reference evidence="2" key="1">
    <citation type="journal article" date="2014" name="Int. J. Syst. Evol. Microbiol.">
        <title>Complete genome sequence of Corynebacterium casei LMG S-19264T (=DSM 44701T), isolated from a smear-ripened cheese.</title>
        <authorList>
            <consortium name="US DOE Joint Genome Institute (JGI-PGF)"/>
            <person name="Walter F."/>
            <person name="Albersmeier A."/>
            <person name="Kalinowski J."/>
            <person name="Ruckert C."/>
        </authorList>
    </citation>
    <scope>NUCLEOTIDE SEQUENCE</scope>
    <source>
        <strain evidence="2">JCM 3302</strain>
    </source>
</reference>
<feature type="chain" id="PRO_5036977385" description="Exo-alpha-sialidase" evidence="1">
    <location>
        <begin position="39"/>
        <end position="606"/>
    </location>
</feature>
<keyword evidence="3" id="KW-1185">Reference proteome</keyword>